<proteinExistence type="predicted"/>
<comment type="caution">
    <text evidence="1">The sequence shown here is derived from an EMBL/GenBank/DDBJ whole genome shotgun (WGS) entry which is preliminary data.</text>
</comment>
<protein>
    <submittedName>
        <fullName evidence="1">DUF5947 family protein</fullName>
    </submittedName>
</protein>
<organism evidence="1 2">
    <name type="scientific">Nocardiopsis rhodophaea</name>
    <dbReference type="NCBI Taxonomy" id="280238"/>
    <lineage>
        <taxon>Bacteria</taxon>
        <taxon>Bacillati</taxon>
        <taxon>Actinomycetota</taxon>
        <taxon>Actinomycetes</taxon>
        <taxon>Streptosporangiales</taxon>
        <taxon>Nocardiopsidaceae</taxon>
        <taxon>Nocardiopsis</taxon>
    </lineage>
</organism>
<keyword evidence="2" id="KW-1185">Reference proteome</keyword>
<dbReference type="Pfam" id="PF19372">
    <property type="entry name" value="DUF5947"/>
    <property type="match status" value="1"/>
</dbReference>
<sequence length="225" mass="24548">MNASGAAAGRHTGPAMLSRFLERRAPRPPGEQCEMCAEPLDAGHPHIADLGQRSVMCACRGCYLLFTGEGAAGGRYVSIPERYLHDPRFPLSEARWDELGIPVAMVFLLRNSEQQRTIALYPSPAGATEAAVPDGLAAELPRLNPAFADLADDVEALLLRRRAGSFECFLLPVDACYRLTGLIRTRWKGFDGGEEAWTAIDSFFADLRERSRPASRGDAPEDGDE</sequence>
<accession>A0ABP5EPG5</accession>
<name>A0ABP5EPG5_9ACTN</name>
<dbReference type="InterPro" id="IPR045991">
    <property type="entry name" value="DUF5947"/>
</dbReference>
<dbReference type="Proteomes" id="UP001501585">
    <property type="component" value="Unassembled WGS sequence"/>
</dbReference>
<reference evidence="2" key="1">
    <citation type="journal article" date="2019" name="Int. J. Syst. Evol. Microbiol.">
        <title>The Global Catalogue of Microorganisms (GCM) 10K type strain sequencing project: providing services to taxonomists for standard genome sequencing and annotation.</title>
        <authorList>
            <consortium name="The Broad Institute Genomics Platform"/>
            <consortium name="The Broad Institute Genome Sequencing Center for Infectious Disease"/>
            <person name="Wu L."/>
            <person name="Ma J."/>
        </authorList>
    </citation>
    <scope>NUCLEOTIDE SEQUENCE [LARGE SCALE GENOMIC DNA]</scope>
    <source>
        <strain evidence="2">JCM 15313</strain>
    </source>
</reference>
<dbReference type="EMBL" id="BAAAPC010000014">
    <property type="protein sequence ID" value="GAA2004254.1"/>
    <property type="molecule type" value="Genomic_DNA"/>
</dbReference>
<dbReference type="RefSeq" id="WP_344163745.1">
    <property type="nucleotide sequence ID" value="NZ_BAAAPC010000014.1"/>
</dbReference>
<gene>
    <name evidence="1" type="ORF">GCM10009799_34340</name>
</gene>
<evidence type="ECO:0000313" key="1">
    <source>
        <dbReference type="EMBL" id="GAA2004254.1"/>
    </source>
</evidence>
<evidence type="ECO:0000313" key="2">
    <source>
        <dbReference type="Proteomes" id="UP001501585"/>
    </source>
</evidence>